<dbReference type="EMBL" id="KI913953">
    <property type="protein sequence ID" value="ETW08742.1"/>
    <property type="molecule type" value="Genomic_DNA"/>
</dbReference>
<proteinExistence type="predicted"/>
<evidence type="ECO:0000256" key="1">
    <source>
        <dbReference type="SAM" id="MobiDB-lite"/>
    </source>
</evidence>
<dbReference type="PANTHER" id="PTHR13510">
    <property type="entry name" value="FYVE-FINGER-CONTAINING RAB5 EFFECTOR PROTEIN RABENOSYN-5-RELATED"/>
    <property type="match status" value="1"/>
</dbReference>
<dbReference type="InterPro" id="IPR023393">
    <property type="entry name" value="START-like_dom_sf"/>
</dbReference>
<evidence type="ECO:0008006" key="3">
    <source>
        <dbReference type="Google" id="ProtNLM"/>
    </source>
</evidence>
<dbReference type="STRING" id="157072.A0A024US66"/>
<accession>A0A024US66</accession>
<dbReference type="VEuPathDB" id="FungiDB:H310_01264"/>
<reference evidence="2" key="1">
    <citation type="submission" date="2013-12" db="EMBL/GenBank/DDBJ databases">
        <title>The Genome Sequence of Aphanomyces invadans NJM9701.</title>
        <authorList>
            <consortium name="The Broad Institute Genomics Platform"/>
            <person name="Russ C."/>
            <person name="Tyler B."/>
            <person name="van West P."/>
            <person name="Dieguez-Uribeondo J."/>
            <person name="Young S.K."/>
            <person name="Zeng Q."/>
            <person name="Gargeya S."/>
            <person name="Fitzgerald M."/>
            <person name="Abouelleil A."/>
            <person name="Alvarado L."/>
            <person name="Chapman S.B."/>
            <person name="Gainer-Dewar J."/>
            <person name="Goldberg J."/>
            <person name="Griggs A."/>
            <person name="Gujja S."/>
            <person name="Hansen M."/>
            <person name="Howarth C."/>
            <person name="Imamovic A."/>
            <person name="Ireland A."/>
            <person name="Larimer J."/>
            <person name="McCowan C."/>
            <person name="Murphy C."/>
            <person name="Pearson M."/>
            <person name="Poon T.W."/>
            <person name="Priest M."/>
            <person name="Roberts A."/>
            <person name="Saif S."/>
            <person name="Shea T."/>
            <person name="Sykes S."/>
            <person name="Wortman J."/>
            <person name="Nusbaum C."/>
            <person name="Birren B."/>
        </authorList>
    </citation>
    <scope>NUCLEOTIDE SEQUENCE [LARGE SCALE GENOMIC DNA]</scope>
    <source>
        <strain evidence="2">NJM9701</strain>
    </source>
</reference>
<name>A0A024US66_9STRA</name>
<dbReference type="InterPro" id="IPR052727">
    <property type="entry name" value="Rab4/Rab5_effector"/>
</dbReference>
<dbReference type="GeneID" id="20078314"/>
<feature type="region of interest" description="Disordered" evidence="1">
    <location>
        <begin position="461"/>
        <end position="493"/>
    </location>
</feature>
<dbReference type="OrthoDB" id="79097at2759"/>
<feature type="compositionally biased region" description="Low complexity" evidence="1">
    <location>
        <begin position="480"/>
        <end position="492"/>
    </location>
</feature>
<feature type="compositionally biased region" description="Low complexity" evidence="1">
    <location>
        <begin position="352"/>
        <end position="377"/>
    </location>
</feature>
<dbReference type="eggNOG" id="ENOG502SUF5">
    <property type="taxonomic scope" value="Eukaryota"/>
</dbReference>
<evidence type="ECO:0000313" key="2">
    <source>
        <dbReference type="EMBL" id="ETW08742.1"/>
    </source>
</evidence>
<dbReference type="SUPFAM" id="SSF55961">
    <property type="entry name" value="Bet v1-like"/>
    <property type="match status" value="1"/>
</dbReference>
<gene>
    <name evidence="2" type="ORF">H310_01264</name>
</gene>
<dbReference type="Gene3D" id="3.30.530.20">
    <property type="match status" value="1"/>
</dbReference>
<dbReference type="RefSeq" id="XP_008862547.1">
    <property type="nucleotide sequence ID" value="XM_008864325.1"/>
</dbReference>
<feature type="region of interest" description="Disordered" evidence="1">
    <location>
        <begin position="347"/>
        <end position="377"/>
    </location>
</feature>
<feature type="region of interest" description="Disordered" evidence="1">
    <location>
        <begin position="417"/>
        <end position="438"/>
    </location>
</feature>
<dbReference type="AlphaFoldDB" id="A0A024US66"/>
<sequence>MPRSHVARCQTLLRPRTEERVDTRPVHQTSSLMEPAPVVANAVMAKHDADTQHLLNIALATNKRYTTHPGRILDDGFRVSLVERHFKSFRRPNPVSKHDDYLVLGLITTTLDEIGYALYSDTSQASRSTLSFLYGSEVVDGGIFHTHAVKTPSDPYRFLGIKHTLHHLLSPVIFKPREAVYVESMGSTVVDGQPALYMIHKSVDLPEYLGAPGCVRMDVQVVHLFVAPPSGHVHYFLTMLSDLNGNFPSWMANQRSTKLYEFMMMLNQLAQIRRLVAAPAVAPTTVVAPKYGAQDASWNDRILRRSRQKCCVCPTVTKKWRWCRTCGEITCTACTFHISKPGHLVRMPPTRSASTASSSAYANPRRTSAAPSGASKSGAYHVKEDYCKKCFLKARHPQAFQTLNENDLSGEFADFVQDEGTRQTPSRSTRERSSGATHAQLSAFSKYNAESGDVYTPIASTASSTTSSKGFRTPQATASRNTTRTPNGTATTKYFRTPKATSSRVVLQADVSTPRLLTLERTASAVQPHRHATTADANDKGDVSAEFNPNLFESLEYQRKLLADMQALLVSANSSPRQTTSPTA</sequence>
<dbReference type="PANTHER" id="PTHR13510:SF44">
    <property type="entry name" value="RABENOSYN-5"/>
    <property type="match status" value="1"/>
</dbReference>
<organism evidence="2">
    <name type="scientific">Aphanomyces invadans</name>
    <dbReference type="NCBI Taxonomy" id="157072"/>
    <lineage>
        <taxon>Eukaryota</taxon>
        <taxon>Sar</taxon>
        <taxon>Stramenopiles</taxon>
        <taxon>Oomycota</taxon>
        <taxon>Saprolegniomycetes</taxon>
        <taxon>Saprolegniales</taxon>
        <taxon>Verrucalvaceae</taxon>
        <taxon>Aphanomyces</taxon>
    </lineage>
</organism>
<protein>
    <recommendedName>
        <fullName evidence="3">START domain-containing protein</fullName>
    </recommendedName>
</protein>